<dbReference type="GeneID" id="38279134"/>
<dbReference type="EMBL" id="MH591107">
    <property type="protein sequence ID" value="AYC65212.1"/>
    <property type="molecule type" value="Genomic_DNA"/>
</dbReference>
<gene>
    <name evidence="7 9" type="primary">rps19</name>
</gene>
<dbReference type="GO" id="GO:0006412">
    <property type="term" value="P:translation"/>
    <property type="evidence" value="ECO:0007669"/>
    <property type="project" value="UniProtKB-UniRule"/>
</dbReference>
<keyword evidence="9" id="KW-0150">Chloroplast</keyword>
<comment type="subcellular location">
    <subcellularLocation>
        <location evidence="7">Plastid</location>
        <location evidence="7">Chloroplast</location>
    </subcellularLocation>
</comment>
<evidence type="ECO:0000256" key="8">
    <source>
        <dbReference type="RuleBase" id="RU003485"/>
    </source>
</evidence>
<accession>A0A386B0I7</accession>
<evidence type="ECO:0000256" key="6">
    <source>
        <dbReference type="ARBA" id="ARBA00035253"/>
    </source>
</evidence>
<comment type="similarity">
    <text evidence="1 7 8">Belongs to the universal ribosomal protein uS19 family.</text>
</comment>
<evidence type="ECO:0000256" key="4">
    <source>
        <dbReference type="ARBA" id="ARBA00022980"/>
    </source>
</evidence>
<name>A0A386B0I7_CODAR</name>
<dbReference type="PRINTS" id="PR00975">
    <property type="entry name" value="RIBOSOMALS19"/>
</dbReference>
<dbReference type="GO" id="GO:0003735">
    <property type="term" value="F:structural constituent of ribosome"/>
    <property type="evidence" value="ECO:0007669"/>
    <property type="project" value="InterPro"/>
</dbReference>
<dbReference type="PANTHER" id="PTHR11880">
    <property type="entry name" value="RIBOSOMAL PROTEIN S19P FAMILY MEMBER"/>
    <property type="match status" value="1"/>
</dbReference>
<dbReference type="InterPro" id="IPR005732">
    <property type="entry name" value="Ribosomal_uS19_bac-type"/>
</dbReference>
<dbReference type="InterPro" id="IPR023575">
    <property type="entry name" value="Ribosomal_uS19_SF"/>
</dbReference>
<dbReference type="HAMAP" id="MF_00531">
    <property type="entry name" value="Ribosomal_uS19"/>
    <property type="match status" value="1"/>
</dbReference>
<dbReference type="GO" id="GO:0015935">
    <property type="term" value="C:small ribosomal subunit"/>
    <property type="evidence" value="ECO:0007669"/>
    <property type="project" value="InterPro"/>
</dbReference>
<dbReference type="PROSITE" id="PS00323">
    <property type="entry name" value="RIBOSOMAL_S19"/>
    <property type="match status" value="1"/>
</dbReference>
<reference evidence="9" key="2">
    <citation type="journal article" date="2019" name="Mol. Phylogenet. Evol.">
        <title>Reassessment of the classification of bryopsidales (chlorophyta) based on chloroplast phylogenomic analyses.</title>
        <authorList>
            <person name="Cremen M.C."/>
            <person name="Leliaert F."/>
            <person name="West J."/>
            <person name="Lam D.W."/>
            <person name="Shimada S."/>
            <person name="Lopez-Bautista J.M."/>
            <person name="Verbruggen H."/>
        </authorList>
    </citation>
    <scope>NUCLEOTIDE SEQUENCE</scope>
</reference>
<dbReference type="Gene3D" id="3.30.860.10">
    <property type="entry name" value="30s Ribosomal Protein S19, Chain A"/>
    <property type="match status" value="1"/>
</dbReference>
<evidence type="ECO:0000256" key="3">
    <source>
        <dbReference type="ARBA" id="ARBA00022884"/>
    </source>
</evidence>
<comment type="function">
    <text evidence="7">Protein S19 forms a complex with S13 that binds strongly to the 16S ribosomal RNA.</text>
</comment>
<sequence length="92" mass="10823">MSNSFPFVIQNLIFKIEQLNHLKNKQVIKTWSRSSTIVPLMIGYTIAIYTGKEFVPIYITEQMIGHKLGEFALTRKFRGHLKIDKKTLRRKK</sequence>
<dbReference type="PIRSF" id="PIRSF002144">
    <property type="entry name" value="Ribosomal_S19"/>
    <property type="match status" value="1"/>
</dbReference>
<keyword evidence="9" id="KW-0934">Plastid</keyword>
<evidence type="ECO:0000256" key="7">
    <source>
        <dbReference type="HAMAP-Rule" id="MF_00531"/>
    </source>
</evidence>
<dbReference type="FunFam" id="3.30.860.10:FF:000001">
    <property type="entry name" value="30S ribosomal protein S19"/>
    <property type="match status" value="1"/>
</dbReference>
<keyword evidence="5 7" id="KW-0687">Ribonucleoprotein</keyword>
<reference evidence="9" key="1">
    <citation type="submission" date="2018-07" db="EMBL/GenBank/DDBJ databases">
        <authorList>
            <person name="Quirk P.G."/>
            <person name="Krulwich T.A."/>
        </authorList>
    </citation>
    <scope>NUCLEOTIDE SEQUENCE</scope>
</reference>
<organism evidence="9">
    <name type="scientific">Codium arabicum</name>
    <name type="common">Green alga</name>
    <dbReference type="NCBI Taxonomy" id="221038"/>
    <lineage>
        <taxon>Eukaryota</taxon>
        <taxon>Viridiplantae</taxon>
        <taxon>Chlorophyta</taxon>
        <taxon>core chlorophytes</taxon>
        <taxon>Ulvophyceae</taxon>
        <taxon>TCBD clade</taxon>
        <taxon>Bryopsidales</taxon>
        <taxon>Bryopsidineae</taxon>
        <taxon>Codiaceae</taxon>
        <taxon>Codium</taxon>
    </lineage>
</organism>
<dbReference type="Pfam" id="PF00203">
    <property type="entry name" value="Ribosomal_S19"/>
    <property type="match status" value="1"/>
</dbReference>
<geneLocation type="chloroplast" evidence="9"/>
<evidence type="ECO:0000256" key="2">
    <source>
        <dbReference type="ARBA" id="ARBA00022730"/>
    </source>
</evidence>
<protein>
    <recommendedName>
        <fullName evidence="6 7">Small ribosomal subunit protein uS19c</fullName>
    </recommendedName>
</protein>
<evidence type="ECO:0000256" key="5">
    <source>
        <dbReference type="ARBA" id="ARBA00023274"/>
    </source>
</evidence>
<keyword evidence="4 7" id="KW-0689">Ribosomal protein</keyword>
<keyword evidence="3 7" id="KW-0694">RNA-binding</keyword>
<dbReference type="GO" id="GO:0009507">
    <property type="term" value="C:chloroplast"/>
    <property type="evidence" value="ECO:0007669"/>
    <property type="project" value="UniProtKB-SubCell"/>
</dbReference>
<dbReference type="PANTHER" id="PTHR11880:SF8">
    <property type="entry name" value="SMALL RIBOSOMAL SUBUNIT PROTEIN US19M"/>
    <property type="match status" value="1"/>
</dbReference>
<dbReference type="InterPro" id="IPR002222">
    <property type="entry name" value="Ribosomal_uS19"/>
</dbReference>
<dbReference type="InterPro" id="IPR020934">
    <property type="entry name" value="Ribosomal_uS19_CS"/>
</dbReference>
<dbReference type="SUPFAM" id="SSF54570">
    <property type="entry name" value="Ribosomal protein S19"/>
    <property type="match status" value="1"/>
</dbReference>
<proteinExistence type="inferred from homology"/>
<dbReference type="GO" id="GO:0019843">
    <property type="term" value="F:rRNA binding"/>
    <property type="evidence" value="ECO:0007669"/>
    <property type="project" value="UniProtKB-UniRule"/>
</dbReference>
<dbReference type="AlphaFoldDB" id="A0A386B0I7"/>
<evidence type="ECO:0000313" key="9">
    <source>
        <dbReference type="EMBL" id="AYC65212.1"/>
    </source>
</evidence>
<evidence type="ECO:0000256" key="1">
    <source>
        <dbReference type="ARBA" id="ARBA00007345"/>
    </source>
</evidence>
<dbReference type="GO" id="GO:0000028">
    <property type="term" value="P:ribosomal small subunit assembly"/>
    <property type="evidence" value="ECO:0007669"/>
    <property type="project" value="TreeGrafter"/>
</dbReference>
<dbReference type="RefSeq" id="YP_009519317.1">
    <property type="nucleotide sequence ID" value="NC_039524.1"/>
</dbReference>
<dbReference type="NCBIfam" id="TIGR01050">
    <property type="entry name" value="rpsS_bact"/>
    <property type="match status" value="1"/>
</dbReference>
<keyword evidence="2 7" id="KW-0699">rRNA-binding</keyword>